<dbReference type="AlphaFoldDB" id="A0AAJ0FUI4"/>
<evidence type="ECO:0000313" key="1">
    <source>
        <dbReference type="EMBL" id="KAK2592199.1"/>
    </source>
</evidence>
<name>A0AAJ0FUI4_9HYPO</name>
<comment type="caution">
    <text evidence="1">The sequence shown here is derived from an EMBL/GenBank/DDBJ whole genome shotgun (WGS) entry which is preliminary data.</text>
</comment>
<reference evidence="1" key="1">
    <citation type="submission" date="2023-06" db="EMBL/GenBank/DDBJ databases">
        <title>Conoideocrella luteorostrata (Hypocreales: Clavicipitaceae), a potential biocontrol fungus for elongate hemlock scale in United States Christmas tree production areas.</title>
        <authorList>
            <person name="Barrett H."/>
            <person name="Lovett B."/>
            <person name="Macias A.M."/>
            <person name="Stajich J.E."/>
            <person name="Kasson M.T."/>
        </authorList>
    </citation>
    <scope>NUCLEOTIDE SEQUENCE</scope>
    <source>
        <strain evidence="1">ARSEF 14590</strain>
    </source>
</reference>
<proteinExistence type="predicted"/>
<sequence length="135" mass="14980">MAHLQCIAPNAGVQIQVARPPKSVSADCKMGCTAKSEAKLSGLFQEMVREAATFVMPQHIFGKITYDHSHIGTYLSILEFGSRFVHDDDSLEQRDPGKCGCRMFKYNRAPLDKLPPWHCIILGKLANNINAGKSY</sequence>
<evidence type="ECO:0000313" key="2">
    <source>
        <dbReference type="Proteomes" id="UP001251528"/>
    </source>
</evidence>
<dbReference type="Proteomes" id="UP001251528">
    <property type="component" value="Unassembled WGS sequence"/>
</dbReference>
<keyword evidence="2" id="KW-1185">Reference proteome</keyword>
<organism evidence="1 2">
    <name type="scientific">Conoideocrella luteorostrata</name>
    <dbReference type="NCBI Taxonomy" id="1105319"/>
    <lineage>
        <taxon>Eukaryota</taxon>
        <taxon>Fungi</taxon>
        <taxon>Dikarya</taxon>
        <taxon>Ascomycota</taxon>
        <taxon>Pezizomycotina</taxon>
        <taxon>Sordariomycetes</taxon>
        <taxon>Hypocreomycetidae</taxon>
        <taxon>Hypocreales</taxon>
        <taxon>Clavicipitaceae</taxon>
        <taxon>Conoideocrella</taxon>
    </lineage>
</organism>
<accession>A0AAJ0FUI4</accession>
<protein>
    <submittedName>
        <fullName evidence="1">Uncharacterized protein</fullName>
    </submittedName>
</protein>
<dbReference type="EMBL" id="JASWJB010000281">
    <property type="protein sequence ID" value="KAK2592199.1"/>
    <property type="molecule type" value="Genomic_DNA"/>
</dbReference>
<gene>
    <name evidence="1" type="ORF">QQS21_010118</name>
</gene>